<feature type="compositionally biased region" description="Polar residues" evidence="1">
    <location>
        <begin position="100"/>
        <end position="117"/>
    </location>
</feature>
<dbReference type="Proteomes" id="UP000536509">
    <property type="component" value="Unassembled WGS sequence"/>
</dbReference>
<evidence type="ECO:0000256" key="2">
    <source>
        <dbReference type="SAM" id="Phobius"/>
    </source>
</evidence>
<feature type="compositionally biased region" description="Polar residues" evidence="1">
    <location>
        <begin position="194"/>
        <end position="210"/>
    </location>
</feature>
<feature type="region of interest" description="Disordered" evidence="1">
    <location>
        <begin position="194"/>
        <end position="217"/>
    </location>
</feature>
<keyword evidence="2" id="KW-0472">Membrane</keyword>
<evidence type="ECO:0000313" key="4">
    <source>
        <dbReference type="Proteomes" id="UP000536509"/>
    </source>
</evidence>
<feature type="compositionally biased region" description="Polar residues" evidence="1">
    <location>
        <begin position="78"/>
        <end position="89"/>
    </location>
</feature>
<accession>A0A7Y3R6T9</accession>
<evidence type="ECO:0000313" key="3">
    <source>
        <dbReference type="EMBL" id="NNT71000.1"/>
    </source>
</evidence>
<comment type="caution">
    <text evidence="3">The sequence shown here is derived from an EMBL/GenBank/DDBJ whole genome shotgun (WGS) entry which is preliminary data.</text>
</comment>
<feature type="compositionally biased region" description="Low complexity" evidence="1">
    <location>
        <begin position="157"/>
        <end position="167"/>
    </location>
</feature>
<dbReference type="AlphaFoldDB" id="A0A7Y3R6T9"/>
<evidence type="ECO:0008006" key="5">
    <source>
        <dbReference type="Google" id="ProtNLM"/>
    </source>
</evidence>
<name>A0A7Y3R6T9_9FLAO</name>
<feature type="transmembrane region" description="Helical" evidence="2">
    <location>
        <begin position="45"/>
        <end position="67"/>
    </location>
</feature>
<sequence>MNDKKNIDRLFQEKFKDYEVSPADDLWGNIEAKLADKKRKRVIPFWWKLSGVAVAILIGILLTQNFFNNDVPQTNSVVNQENSKQNRGNSDLEKGIPSKMENTTEGVTTQESQSNHVLKTDNTDEAPTTNSKQRKLDRNIYSSPIVNHSKTTVAQGKSAKNSASKNKIASEKSKSSVAENIFVKHETPVTVSKETSSQTIAKNGIAQTDNNDSKSKETNTIAVTKEINLEALKGDNNTIIADKEVESKVNDTTNNKNQENNPLEELLAEKEKKSKQESKQNRWQLTSNVAPIFLGSISNGSPIDSTLVNNSKTYNTSVGFGLGVSYAVNSKLTIRTGLNKLNMNYNTNNVFYYATMQTRYLSGLSPTGAGYTLQVESAVPSNSPAALMPSENDLLAFEEAIVHKNEGYIHQEMGFLEMPLEMSYAIVEKRFGLKIISGFSTLFLQDNSISIVSNNRTTVLGRANNLNSVHFSTNIGLGIKYGFMKSFELNVEPTFKYQLNTFRADDGNFKPYVFGIYSGISYKF</sequence>
<feature type="compositionally biased region" description="Polar residues" evidence="1">
    <location>
        <begin position="140"/>
        <end position="155"/>
    </location>
</feature>
<dbReference type="EMBL" id="JABEVX010000001">
    <property type="protein sequence ID" value="NNT71000.1"/>
    <property type="molecule type" value="Genomic_DNA"/>
</dbReference>
<protein>
    <recommendedName>
        <fullName evidence="5">Outer membrane protein beta-barrel domain-containing protein</fullName>
    </recommendedName>
</protein>
<feature type="region of interest" description="Disordered" evidence="1">
    <location>
        <begin position="245"/>
        <end position="264"/>
    </location>
</feature>
<keyword evidence="4" id="KW-1185">Reference proteome</keyword>
<gene>
    <name evidence="3" type="ORF">HKT18_02110</name>
</gene>
<proteinExistence type="predicted"/>
<organism evidence="3 4">
    <name type="scientific">Flavobacterium rivulicola</name>
    <dbReference type="NCBI Taxonomy" id="2732161"/>
    <lineage>
        <taxon>Bacteria</taxon>
        <taxon>Pseudomonadati</taxon>
        <taxon>Bacteroidota</taxon>
        <taxon>Flavobacteriia</taxon>
        <taxon>Flavobacteriales</taxon>
        <taxon>Flavobacteriaceae</taxon>
        <taxon>Flavobacterium</taxon>
    </lineage>
</organism>
<dbReference type="RefSeq" id="WP_171221196.1">
    <property type="nucleotide sequence ID" value="NZ_CP121446.1"/>
</dbReference>
<evidence type="ECO:0000256" key="1">
    <source>
        <dbReference type="SAM" id="MobiDB-lite"/>
    </source>
</evidence>
<reference evidence="3 4" key="1">
    <citation type="submission" date="2020-05" db="EMBL/GenBank/DDBJ databases">
        <title>Draft genome of Flavobacterium sp. IMCC34852.</title>
        <authorList>
            <person name="Song J."/>
            <person name="Cho J.-C."/>
        </authorList>
    </citation>
    <scope>NUCLEOTIDE SEQUENCE [LARGE SCALE GENOMIC DNA]</scope>
    <source>
        <strain evidence="3 4">IMCC34852</strain>
    </source>
</reference>
<feature type="compositionally biased region" description="Low complexity" evidence="1">
    <location>
        <begin position="254"/>
        <end position="264"/>
    </location>
</feature>
<keyword evidence="2" id="KW-0812">Transmembrane</keyword>
<keyword evidence="2" id="KW-1133">Transmembrane helix</keyword>
<feature type="region of interest" description="Disordered" evidence="1">
    <location>
        <begin position="78"/>
        <end position="176"/>
    </location>
</feature>